<reference evidence="1 2" key="1">
    <citation type="journal article" date="2022" name="Hortic Res">
        <title>A haplotype resolved chromosomal level avocado genome allows analysis of novel avocado genes.</title>
        <authorList>
            <person name="Nath O."/>
            <person name="Fletcher S.J."/>
            <person name="Hayward A."/>
            <person name="Shaw L.M."/>
            <person name="Masouleh A.K."/>
            <person name="Furtado A."/>
            <person name="Henry R.J."/>
            <person name="Mitter N."/>
        </authorList>
    </citation>
    <scope>NUCLEOTIDE SEQUENCE [LARGE SCALE GENOMIC DNA]</scope>
    <source>
        <strain evidence="2">cv. Hass</strain>
    </source>
</reference>
<protein>
    <submittedName>
        <fullName evidence="1">Uncharacterized protein</fullName>
    </submittedName>
</protein>
<evidence type="ECO:0000313" key="1">
    <source>
        <dbReference type="EMBL" id="KAJ8630348.1"/>
    </source>
</evidence>
<keyword evidence="2" id="KW-1185">Reference proteome</keyword>
<evidence type="ECO:0000313" key="2">
    <source>
        <dbReference type="Proteomes" id="UP001234297"/>
    </source>
</evidence>
<gene>
    <name evidence="1" type="ORF">MRB53_023671</name>
</gene>
<sequence length="720" mass="79980">MFQPNNILGGELQQQLQNIPQEVNNNTPQREMPRVREEELDSKSGSDNHEGASGSGDDQDQNQPARKKRYHRHTQRQIQEMEAFFKECPHPDDKQRRELGRELGLEPLQVKFWFQNKRTQMKTHHERHENTQLRTENEHLRMENMRFKEALSSAACLSCGGQTTIGEMSYNEQQLRLENARLREEIERISGIASKYVGKPMLPQYLAPRVPSHISLDPSVGSFGMQLGMGGEMYGATEILQSMPQPEIDKQMVVELVVVAMDELIRMATIGQPLWIPAYDGSIEILSEEEYVRMFPHGIGPKRLGMSSEATRETAVVVMNHINLVEILMDVNQWANVFSNIVSRAVTQEVLVAGAGGNYNGALQLMSAEIQVPTPLVPARESYFARYCKQHNEGTWAVVDVSLDCLRPGPLMRCRRRPSGCVIQEMPNGRSKVTWVEHVEANYQKIHRMFKTIVSFGIAFGAKRWLATLDRQCERLAIVMASGNAGGDGVITTQEGRKNMMKLAERMVTSFSAGVCGSIAHSWTLVSGNGAEDVRVMMKESINDPGRPSGIVLSASTSFWLPHSHKRVFSFLRSENSRNEWDILASGGTVEEMANLANGREPGNSISLLRVNSSNANHTNMVILQECCTDPTGSLVIYAPVDTSSMNMVLNGSNPDYVALLPSGFSLFPDGTGGSLLTVSFQILVDSVPTTKLSLASITTVNSLVSSTIGKMKALIREQA</sequence>
<organism evidence="1 2">
    <name type="scientific">Persea americana</name>
    <name type="common">Avocado</name>
    <dbReference type="NCBI Taxonomy" id="3435"/>
    <lineage>
        <taxon>Eukaryota</taxon>
        <taxon>Viridiplantae</taxon>
        <taxon>Streptophyta</taxon>
        <taxon>Embryophyta</taxon>
        <taxon>Tracheophyta</taxon>
        <taxon>Spermatophyta</taxon>
        <taxon>Magnoliopsida</taxon>
        <taxon>Magnoliidae</taxon>
        <taxon>Laurales</taxon>
        <taxon>Lauraceae</taxon>
        <taxon>Persea</taxon>
    </lineage>
</organism>
<name>A0ACC2LB23_PERAE</name>
<dbReference type="Proteomes" id="UP001234297">
    <property type="component" value="Chromosome 7"/>
</dbReference>
<proteinExistence type="predicted"/>
<accession>A0ACC2LB23</accession>
<dbReference type="EMBL" id="CM056815">
    <property type="protein sequence ID" value="KAJ8630348.1"/>
    <property type="molecule type" value="Genomic_DNA"/>
</dbReference>
<comment type="caution">
    <text evidence="1">The sequence shown here is derived from an EMBL/GenBank/DDBJ whole genome shotgun (WGS) entry which is preliminary data.</text>
</comment>